<dbReference type="InterPro" id="IPR024456">
    <property type="entry name" value="Integrase_catalytic_putative"/>
</dbReference>
<dbReference type="Proteomes" id="UP001209854">
    <property type="component" value="Unassembled WGS sequence"/>
</dbReference>
<dbReference type="InterPro" id="IPR002104">
    <property type="entry name" value="Integrase_catalytic"/>
</dbReference>
<keyword evidence="2" id="KW-0233">DNA recombination</keyword>
<dbReference type="InterPro" id="IPR010998">
    <property type="entry name" value="Integrase_recombinase_N"/>
</dbReference>
<protein>
    <submittedName>
        <fullName evidence="4">Integrase domain-containing protein</fullName>
    </submittedName>
</protein>
<evidence type="ECO:0000259" key="3">
    <source>
        <dbReference type="PROSITE" id="PS51898"/>
    </source>
</evidence>
<accession>A0ABT3MTM7</accession>
<organism evidence="4 5">
    <name type="scientific">Endozoicomonas gorgoniicola</name>
    <dbReference type="NCBI Taxonomy" id="1234144"/>
    <lineage>
        <taxon>Bacteria</taxon>
        <taxon>Pseudomonadati</taxon>
        <taxon>Pseudomonadota</taxon>
        <taxon>Gammaproteobacteria</taxon>
        <taxon>Oceanospirillales</taxon>
        <taxon>Endozoicomonadaceae</taxon>
        <taxon>Endozoicomonas</taxon>
    </lineage>
</organism>
<evidence type="ECO:0000313" key="4">
    <source>
        <dbReference type="EMBL" id="MCW7552723.1"/>
    </source>
</evidence>
<sequence>MSRYHSKSDRNYGYGKQLSYAGRNALKTTMAGQRHSIATHSERWQRFCDWAKTQDIKEAHQINNHTLKDYAGYLKARLNGQGKPIVVSTAQNRLSTCNTVLKALRGNNDIFISPAEALDAKRCHIRTEAPELSRVKLAAAQQELYRQGHDRIAALLGLCRELGLRSREAALLDCQNALIQAKENGVIDIERGTKGGRGKSTVTSPSRVERLVPVSDTAMKSLEAAAAIQNDQQENKDNLVPINQRLPDFLSAVRHYSGAVLKKHGLKNRHDLRAAYACERYQQITSNSRQVD</sequence>
<reference evidence="4 5" key="1">
    <citation type="submission" date="2022-10" db="EMBL/GenBank/DDBJ databases">
        <title>High-quality genome sequences of two octocoral-associated bacteria, Endozoicomonas euniceicola EF212 and Endozoicomonas gorgoniicola PS125.</title>
        <authorList>
            <person name="Chiou Y.-J."/>
            <person name="Chen Y.-H."/>
        </authorList>
    </citation>
    <scope>NUCLEOTIDE SEQUENCE [LARGE SCALE GENOMIC DNA]</scope>
    <source>
        <strain evidence="4 5">PS125</strain>
    </source>
</reference>
<dbReference type="InterPro" id="IPR013762">
    <property type="entry name" value="Integrase-like_cat_sf"/>
</dbReference>
<gene>
    <name evidence="4" type="ORF">NX722_08725</name>
</gene>
<dbReference type="SUPFAM" id="SSF56349">
    <property type="entry name" value="DNA breaking-rejoining enzymes"/>
    <property type="match status" value="1"/>
</dbReference>
<dbReference type="EMBL" id="JAPFCC010000001">
    <property type="protein sequence ID" value="MCW7552723.1"/>
    <property type="molecule type" value="Genomic_DNA"/>
</dbReference>
<evidence type="ECO:0000313" key="5">
    <source>
        <dbReference type="Proteomes" id="UP001209854"/>
    </source>
</evidence>
<dbReference type="Gene3D" id="1.10.150.130">
    <property type="match status" value="1"/>
</dbReference>
<dbReference type="RefSeq" id="WP_262567652.1">
    <property type="nucleotide sequence ID" value="NZ_JAPFCC010000001.1"/>
</dbReference>
<feature type="domain" description="Tyr recombinase" evidence="3">
    <location>
        <begin position="121"/>
        <end position="292"/>
    </location>
</feature>
<comment type="caution">
    <text evidence="4">The sequence shown here is derived from an EMBL/GenBank/DDBJ whole genome shotgun (WGS) entry which is preliminary data.</text>
</comment>
<keyword evidence="1" id="KW-0238">DNA-binding</keyword>
<dbReference type="Gene3D" id="1.10.443.10">
    <property type="entry name" value="Intergrase catalytic core"/>
    <property type="match status" value="1"/>
</dbReference>
<evidence type="ECO:0000256" key="2">
    <source>
        <dbReference type="ARBA" id="ARBA00023172"/>
    </source>
</evidence>
<dbReference type="InterPro" id="IPR011010">
    <property type="entry name" value="DNA_brk_join_enz"/>
</dbReference>
<keyword evidence="5" id="KW-1185">Reference proteome</keyword>
<evidence type="ECO:0000256" key="1">
    <source>
        <dbReference type="ARBA" id="ARBA00023125"/>
    </source>
</evidence>
<name>A0ABT3MTM7_9GAMM</name>
<dbReference type="Pfam" id="PF12835">
    <property type="entry name" value="Integrase_1"/>
    <property type="match status" value="1"/>
</dbReference>
<proteinExistence type="predicted"/>
<dbReference type="PROSITE" id="PS51898">
    <property type="entry name" value="TYR_RECOMBINASE"/>
    <property type="match status" value="1"/>
</dbReference>